<reference evidence="9 10" key="1">
    <citation type="submission" date="2017-11" db="EMBL/GenBank/DDBJ databases">
        <title>De-novo sequencing of pomegranate (Punica granatum L.) genome.</title>
        <authorList>
            <person name="Akparov Z."/>
            <person name="Amiraslanov A."/>
            <person name="Hajiyeva S."/>
            <person name="Abbasov M."/>
            <person name="Kaur K."/>
            <person name="Hamwieh A."/>
            <person name="Solovyev V."/>
            <person name="Salamov A."/>
            <person name="Braich B."/>
            <person name="Kosarev P."/>
            <person name="Mahmoud A."/>
            <person name="Hajiyev E."/>
            <person name="Babayeva S."/>
            <person name="Izzatullayeva V."/>
            <person name="Mammadov A."/>
            <person name="Mammadov A."/>
            <person name="Sharifova S."/>
            <person name="Ojaghi J."/>
            <person name="Eynullazada K."/>
            <person name="Bayramov B."/>
            <person name="Abdulazimova A."/>
            <person name="Shahmuradov I."/>
        </authorList>
    </citation>
    <scope>NUCLEOTIDE SEQUENCE [LARGE SCALE GENOMIC DNA]</scope>
    <source>
        <strain evidence="10">cv. AG2017</strain>
        <tissue evidence="9">Leaf</tissue>
    </source>
</reference>
<proteinExistence type="predicted"/>
<evidence type="ECO:0000256" key="1">
    <source>
        <dbReference type="ARBA" id="ARBA00004370"/>
    </source>
</evidence>
<dbReference type="AlphaFoldDB" id="A0A2I0JSJ9"/>
<dbReference type="PANTHER" id="PTHR48017">
    <property type="entry name" value="OS05G0424000 PROTEIN-RELATED"/>
    <property type="match status" value="1"/>
</dbReference>
<comment type="caution">
    <text evidence="9">The sequence shown here is derived from an EMBL/GenBank/DDBJ whole genome shotgun (WGS) entry which is preliminary data.</text>
</comment>
<feature type="domain" description="Amino acid transporter transmembrane" evidence="8">
    <location>
        <begin position="1"/>
        <end position="50"/>
    </location>
</feature>
<dbReference type="GO" id="GO:0006865">
    <property type="term" value="P:amino acid transport"/>
    <property type="evidence" value="ECO:0007669"/>
    <property type="project" value="UniProtKB-KW"/>
</dbReference>
<evidence type="ECO:0000256" key="5">
    <source>
        <dbReference type="ARBA" id="ARBA00022989"/>
    </source>
</evidence>
<dbReference type="EMBL" id="PGOL01001311">
    <property type="protein sequence ID" value="PKI59278.1"/>
    <property type="molecule type" value="Genomic_DNA"/>
</dbReference>
<sequence>MVGAGVLSLPYAMSKLGLGPVVVVLIISWIITPYTLCQMMEMHEMVPGKRFDRREVTPEVPQACMLGTLQGYQAHPVHCDLPFRPLRSLRPPKLQLDLRHLSCRYCYVSKLFDNCLDNFDTQGSLAQRGMRLQGQERCRNCVQLLKSPWRRGLCLRGAQCGPGDSSDGPSTLEKPSKGPMWRGVVVAYIVVALYYFPVALIGYWMFGNEIYAVPVFDMIEMVLVKKLHFRSSRLLRFIKRKFLCHFYNVCCNHIPFLRRSTWVLQRVRFCPDYMLRKQASALDILDICLTALIMYFLVIVP</sequence>
<keyword evidence="2" id="KW-0813">Transport</keyword>
<gene>
    <name evidence="9" type="ORF">CRG98_020358</name>
</gene>
<keyword evidence="10" id="KW-1185">Reference proteome</keyword>
<comment type="subcellular location">
    <subcellularLocation>
        <location evidence="1">Membrane</location>
    </subcellularLocation>
</comment>
<dbReference type="Pfam" id="PF01490">
    <property type="entry name" value="Aa_trans"/>
    <property type="match status" value="2"/>
</dbReference>
<dbReference type="InterPro" id="IPR013057">
    <property type="entry name" value="AA_transpt_TM"/>
</dbReference>
<protein>
    <recommendedName>
        <fullName evidence="8">Amino acid transporter transmembrane domain-containing protein</fullName>
    </recommendedName>
</protein>
<evidence type="ECO:0000313" key="9">
    <source>
        <dbReference type="EMBL" id="PKI59278.1"/>
    </source>
</evidence>
<evidence type="ECO:0000256" key="2">
    <source>
        <dbReference type="ARBA" id="ARBA00022448"/>
    </source>
</evidence>
<evidence type="ECO:0000256" key="7">
    <source>
        <dbReference type="SAM" id="Phobius"/>
    </source>
</evidence>
<keyword evidence="6 7" id="KW-0472">Membrane</keyword>
<accession>A0A2I0JSJ9</accession>
<feature type="transmembrane region" description="Helical" evidence="7">
    <location>
        <begin position="16"/>
        <end position="36"/>
    </location>
</feature>
<feature type="transmembrane region" description="Helical" evidence="7">
    <location>
        <begin position="184"/>
        <end position="204"/>
    </location>
</feature>
<evidence type="ECO:0000313" key="10">
    <source>
        <dbReference type="Proteomes" id="UP000233551"/>
    </source>
</evidence>
<keyword evidence="3 7" id="KW-0812">Transmembrane</keyword>
<dbReference type="GO" id="GO:0016020">
    <property type="term" value="C:membrane"/>
    <property type="evidence" value="ECO:0007669"/>
    <property type="project" value="UniProtKB-SubCell"/>
</dbReference>
<organism evidence="9 10">
    <name type="scientific">Punica granatum</name>
    <name type="common">Pomegranate</name>
    <dbReference type="NCBI Taxonomy" id="22663"/>
    <lineage>
        <taxon>Eukaryota</taxon>
        <taxon>Viridiplantae</taxon>
        <taxon>Streptophyta</taxon>
        <taxon>Embryophyta</taxon>
        <taxon>Tracheophyta</taxon>
        <taxon>Spermatophyta</taxon>
        <taxon>Magnoliopsida</taxon>
        <taxon>eudicotyledons</taxon>
        <taxon>Gunneridae</taxon>
        <taxon>Pentapetalae</taxon>
        <taxon>rosids</taxon>
        <taxon>malvids</taxon>
        <taxon>Myrtales</taxon>
        <taxon>Lythraceae</taxon>
        <taxon>Punica</taxon>
    </lineage>
</organism>
<evidence type="ECO:0000256" key="4">
    <source>
        <dbReference type="ARBA" id="ARBA00022970"/>
    </source>
</evidence>
<evidence type="ECO:0000256" key="6">
    <source>
        <dbReference type="ARBA" id="ARBA00023136"/>
    </source>
</evidence>
<keyword evidence="4" id="KW-0029">Amino-acid transport</keyword>
<evidence type="ECO:0000259" key="8">
    <source>
        <dbReference type="Pfam" id="PF01490"/>
    </source>
</evidence>
<name>A0A2I0JSJ9_PUNGR</name>
<feature type="transmembrane region" description="Helical" evidence="7">
    <location>
        <begin position="281"/>
        <end position="300"/>
    </location>
</feature>
<feature type="domain" description="Amino acid transporter transmembrane" evidence="8">
    <location>
        <begin position="171"/>
        <end position="210"/>
    </location>
</feature>
<dbReference type="STRING" id="22663.A0A2I0JSJ9"/>
<keyword evidence="5 7" id="KW-1133">Transmembrane helix</keyword>
<evidence type="ECO:0000256" key="3">
    <source>
        <dbReference type="ARBA" id="ARBA00022692"/>
    </source>
</evidence>
<dbReference type="Proteomes" id="UP000233551">
    <property type="component" value="Unassembled WGS sequence"/>
</dbReference>